<dbReference type="GO" id="GO:0005794">
    <property type="term" value="C:Golgi apparatus"/>
    <property type="evidence" value="ECO:0007669"/>
    <property type="project" value="TreeGrafter"/>
</dbReference>
<dbReference type="AlphaFoldDB" id="A0AAN9MVC0"/>
<dbReference type="GO" id="GO:0071439">
    <property type="term" value="C:clathrin complex"/>
    <property type="evidence" value="ECO:0007669"/>
    <property type="project" value="TreeGrafter"/>
</dbReference>
<comment type="caution">
    <text evidence="2">The sequence shown here is derived from an EMBL/GenBank/DDBJ whole genome shotgun (WGS) entry which is preliminary data.</text>
</comment>
<gene>
    <name evidence="2" type="ORF">VNO77_02588</name>
</gene>
<dbReference type="Pfam" id="PF00637">
    <property type="entry name" value="Clathrin"/>
    <property type="match status" value="3"/>
</dbReference>
<dbReference type="PROSITE" id="PS50236">
    <property type="entry name" value="CHCR"/>
    <property type="match status" value="3"/>
</dbReference>
<evidence type="ECO:0000256" key="1">
    <source>
        <dbReference type="PROSITE-ProRule" id="PRU01006"/>
    </source>
</evidence>
<dbReference type="GO" id="GO:0006886">
    <property type="term" value="P:intracellular protein transport"/>
    <property type="evidence" value="ECO:0007669"/>
    <property type="project" value="UniProtKB-UniRule"/>
</dbReference>
<protein>
    <submittedName>
        <fullName evidence="2">Uncharacterized protein</fullName>
    </submittedName>
</protein>
<reference evidence="2 3" key="1">
    <citation type="submission" date="2024-01" db="EMBL/GenBank/DDBJ databases">
        <title>The genomes of 5 underutilized Papilionoideae crops provide insights into root nodulation and disease resistanc.</title>
        <authorList>
            <person name="Jiang F."/>
        </authorList>
    </citation>
    <scope>NUCLEOTIDE SEQUENCE [LARGE SCALE GENOMIC DNA]</scope>
    <source>
        <strain evidence="2">LVBAO_FW01</strain>
        <tissue evidence="2">Leaves</tissue>
    </source>
</reference>
<dbReference type="Gene3D" id="1.25.40.10">
    <property type="entry name" value="Tetratricopeptide repeat domain"/>
    <property type="match status" value="1"/>
</dbReference>
<dbReference type="GO" id="GO:0009507">
    <property type="term" value="C:chloroplast"/>
    <property type="evidence" value="ECO:0007669"/>
    <property type="project" value="TreeGrafter"/>
</dbReference>
<dbReference type="PANTHER" id="PTHR10292">
    <property type="entry name" value="CLATHRIN HEAVY CHAIN RELATED"/>
    <property type="match status" value="1"/>
</dbReference>
<proteinExistence type="predicted"/>
<dbReference type="GO" id="GO:0032051">
    <property type="term" value="F:clathrin light chain binding"/>
    <property type="evidence" value="ECO:0007669"/>
    <property type="project" value="TreeGrafter"/>
</dbReference>
<dbReference type="PANTHER" id="PTHR10292:SF25">
    <property type="entry name" value="CLATHRIN HEAVY CHAIN"/>
    <property type="match status" value="1"/>
</dbReference>
<name>A0AAN9MVC0_CANGL</name>
<dbReference type="GO" id="GO:0009506">
    <property type="term" value="C:plasmodesma"/>
    <property type="evidence" value="ECO:0007669"/>
    <property type="project" value="TreeGrafter"/>
</dbReference>
<organism evidence="2 3">
    <name type="scientific">Canavalia gladiata</name>
    <name type="common">Sword bean</name>
    <name type="synonym">Dolichos gladiatus</name>
    <dbReference type="NCBI Taxonomy" id="3824"/>
    <lineage>
        <taxon>Eukaryota</taxon>
        <taxon>Viridiplantae</taxon>
        <taxon>Streptophyta</taxon>
        <taxon>Embryophyta</taxon>
        <taxon>Tracheophyta</taxon>
        <taxon>Spermatophyta</taxon>
        <taxon>Magnoliopsida</taxon>
        <taxon>eudicotyledons</taxon>
        <taxon>Gunneridae</taxon>
        <taxon>Pentapetalae</taxon>
        <taxon>rosids</taxon>
        <taxon>fabids</taxon>
        <taxon>Fabales</taxon>
        <taxon>Fabaceae</taxon>
        <taxon>Papilionoideae</taxon>
        <taxon>50 kb inversion clade</taxon>
        <taxon>NPAAA clade</taxon>
        <taxon>indigoferoid/millettioid clade</taxon>
        <taxon>Phaseoleae</taxon>
        <taxon>Canavalia</taxon>
    </lineage>
</organism>
<evidence type="ECO:0000313" key="2">
    <source>
        <dbReference type="EMBL" id="KAK7360581.1"/>
    </source>
</evidence>
<dbReference type="GO" id="GO:0005886">
    <property type="term" value="C:plasma membrane"/>
    <property type="evidence" value="ECO:0007669"/>
    <property type="project" value="TreeGrafter"/>
</dbReference>
<dbReference type="InterPro" id="IPR055358">
    <property type="entry name" value="CHCR"/>
</dbReference>
<dbReference type="SMART" id="SM00299">
    <property type="entry name" value="CLH"/>
    <property type="match status" value="3"/>
</dbReference>
<feature type="repeat" description="CHCR" evidence="1">
    <location>
        <begin position="94"/>
        <end position="245"/>
    </location>
</feature>
<dbReference type="SUPFAM" id="SSF48371">
    <property type="entry name" value="ARM repeat"/>
    <property type="match status" value="2"/>
</dbReference>
<evidence type="ECO:0000313" key="3">
    <source>
        <dbReference type="Proteomes" id="UP001367508"/>
    </source>
</evidence>
<dbReference type="InterPro" id="IPR016024">
    <property type="entry name" value="ARM-type_fold"/>
</dbReference>
<dbReference type="EMBL" id="JAYMYQ010000001">
    <property type="protein sequence ID" value="KAK7360581.1"/>
    <property type="molecule type" value="Genomic_DNA"/>
</dbReference>
<dbReference type="InterPro" id="IPR000547">
    <property type="entry name" value="Clathrin_H-chain/VPS_repeat"/>
</dbReference>
<dbReference type="GO" id="GO:0006898">
    <property type="term" value="P:receptor-mediated endocytosis"/>
    <property type="evidence" value="ECO:0007669"/>
    <property type="project" value="TreeGrafter"/>
</dbReference>
<sequence length="520" mass="59211">MLSNLKLLEFNDTKVQSAVEGHFAAVNQLIESRNKELTSCVCDSYVQKLRRDIPSSVIDSSAYSAIGFSLKAYGDQIYSFWPCSFERHVPSDQLVFIDCLIDYNTITDLFLQRNLIHEATTFLLDVLKPNLPKHGFLQTKVTEINLVTFPNVANVILVNGMFSHYDRPRVAQLLRTKNFLMEAKLPDARPLINVCDRFGFVPDLTHYLYTNNMHCYIEGYDQKVNPGNAPLPVGQLLDDECPEDFIEGLIFLVRSLLSVEPLVEEDVVWSQLAKVKLGEGLVSDAIESFIRADNVTHFLKVIKAAEDANIYHDLFILMPNVANLPNVGDRLYDEALYEAAKIILAFISNCAKLVITLVKLQQFQGAVDASKKANSSKTWKEVCVAYVDAEDFRLAQISGLNVIIQVDDLEEVREFYHNTGCFNELISLRESGLGLERGHMGIFTELRVLYARHCHEKLMEHVKLFSTRLNIPKLIRACDEQQHWKELTFLYIQYDEFDNAATTIMNTLEKLGITYNSKML</sequence>
<dbReference type="Proteomes" id="UP001367508">
    <property type="component" value="Unassembled WGS sequence"/>
</dbReference>
<feature type="repeat" description="CHCR" evidence="1">
    <location>
        <begin position="400"/>
        <end position="520"/>
    </location>
</feature>
<accession>A0AAN9MVC0</accession>
<feature type="repeat" description="CHCR" evidence="1">
    <location>
        <begin position="256"/>
        <end position="395"/>
    </location>
</feature>
<dbReference type="InterPro" id="IPR011990">
    <property type="entry name" value="TPR-like_helical_dom_sf"/>
</dbReference>
<keyword evidence="3" id="KW-1185">Reference proteome</keyword>